<evidence type="ECO:0000256" key="2">
    <source>
        <dbReference type="ARBA" id="ARBA00022679"/>
    </source>
</evidence>
<feature type="domain" description="O-methyltransferase C-terminal" evidence="6">
    <location>
        <begin position="125"/>
        <end position="335"/>
    </location>
</feature>
<evidence type="ECO:0000313" key="9">
    <source>
        <dbReference type="Proteomes" id="UP001289374"/>
    </source>
</evidence>
<evidence type="ECO:0000256" key="4">
    <source>
        <dbReference type="ARBA" id="ARBA00034481"/>
    </source>
</evidence>
<dbReference type="SUPFAM" id="SSF53335">
    <property type="entry name" value="S-adenosyl-L-methionine-dependent methyltransferases"/>
    <property type="match status" value="1"/>
</dbReference>
<reference evidence="8" key="2">
    <citation type="journal article" date="2024" name="Plant">
        <title>Genomic evolution and insights into agronomic trait innovations of Sesamum species.</title>
        <authorList>
            <person name="Miao H."/>
            <person name="Wang L."/>
            <person name="Qu L."/>
            <person name="Liu H."/>
            <person name="Sun Y."/>
            <person name="Le M."/>
            <person name="Wang Q."/>
            <person name="Wei S."/>
            <person name="Zheng Y."/>
            <person name="Lin W."/>
            <person name="Duan Y."/>
            <person name="Cao H."/>
            <person name="Xiong S."/>
            <person name="Wang X."/>
            <person name="Wei L."/>
            <person name="Li C."/>
            <person name="Ma Q."/>
            <person name="Ju M."/>
            <person name="Zhao R."/>
            <person name="Li G."/>
            <person name="Mu C."/>
            <person name="Tian Q."/>
            <person name="Mei H."/>
            <person name="Zhang T."/>
            <person name="Gao T."/>
            <person name="Zhang H."/>
        </authorList>
    </citation>
    <scope>NUCLEOTIDE SEQUENCE</scope>
    <source>
        <strain evidence="8">K16</strain>
    </source>
</reference>
<dbReference type="GO" id="GO:0046983">
    <property type="term" value="F:protein dimerization activity"/>
    <property type="evidence" value="ECO:0007669"/>
    <property type="project" value="InterPro"/>
</dbReference>
<name>A0AAE1W3Y3_9LAMI</name>
<dbReference type="GO" id="GO:0008171">
    <property type="term" value="F:O-methyltransferase activity"/>
    <property type="evidence" value="ECO:0007669"/>
    <property type="project" value="InterPro"/>
</dbReference>
<keyword evidence="9" id="KW-1185">Reference proteome</keyword>
<dbReference type="InterPro" id="IPR036388">
    <property type="entry name" value="WH-like_DNA-bd_sf"/>
</dbReference>
<dbReference type="PIRSF" id="PIRSF005739">
    <property type="entry name" value="O-mtase"/>
    <property type="match status" value="1"/>
</dbReference>
<dbReference type="SUPFAM" id="SSF46785">
    <property type="entry name" value="Winged helix' DNA-binding domain"/>
    <property type="match status" value="1"/>
</dbReference>
<dbReference type="InterPro" id="IPR012967">
    <property type="entry name" value="COMT_dimerisation"/>
</dbReference>
<dbReference type="InterPro" id="IPR029063">
    <property type="entry name" value="SAM-dependent_MTases_sf"/>
</dbReference>
<dbReference type="Pfam" id="PF08100">
    <property type="entry name" value="Dimerisation"/>
    <property type="match status" value="1"/>
</dbReference>
<dbReference type="InterPro" id="IPR016461">
    <property type="entry name" value="COMT-like"/>
</dbReference>
<sequence>MSTEQLLHAQAHVWNHLFSFVNSMSLKCAVELGIPDIIHNHAKPISLSQLVHALSIPKVKSHFVHRLMRILIHSEFFVKVDVSDEEEATEHYWLTPASLLLLRNAPLSVAPFVPLVLDPNMTEPFDHLSEWLTSQRHSSPFELVHGRVLFEHLGQQPVLNNLYNEATSSDSRLLTHVLLRDYKQVFEGIKSLVDVGGGTGTTAKAIADAFPDMKCSVLDLPHVVGGLEGTNNFTYVAGDMFETIPSADVVFLKWILHDWNDEDCIKILKKCKEAITVDDKKGGKVIVIDMILDVHGIENEVRKSHLLFDITVLGYYNGKERTEKEFAKLFFNAGFTSYKITPAFELGTQAIPTKHPRLLYDDLHEVSSVI</sequence>
<dbReference type="PROSITE" id="PS51683">
    <property type="entry name" value="SAM_OMT_II"/>
    <property type="match status" value="1"/>
</dbReference>
<protein>
    <submittedName>
        <fullName evidence="8">Chavicol O-methyltransferase</fullName>
    </submittedName>
</protein>
<dbReference type="Gene3D" id="1.10.10.10">
    <property type="entry name" value="Winged helix-like DNA-binding domain superfamily/Winged helix DNA-binding domain"/>
    <property type="match status" value="1"/>
</dbReference>
<dbReference type="Pfam" id="PF00891">
    <property type="entry name" value="Methyltransf_2"/>
    <property type="match status" value="1"/>
</dbReference>
<evidence type="ECO:0000256" key="5">
    <source>
        <dbReference type="PIRSR" id="PIRSR005739-1"/>
    </source>
</evidence>
<dbReference type="Proteomes" id="UP001289374">
    <property type="component" value="Unassembled WGS sequence"/>
</dbReference>
<dbReference type="AlphaFoldDB" id="A0AAE1W3Y3"/>
<dbReference type="FunFam" id="3.40.50.150:FF:000057">
    <property type="entry name" value="O-methyltransferase ZRP4"/>
    <property type="match status" value="1"/>
</dbReference>
<proteinExistence type="inferred from homology"/>
<comment type="similarity">
    <text evidence="4">Belongs to the class I-like SAM-binding methyltransferase superfamily. Cation-independent O-methyltransferase family. COMT subfamily.</text>
</comment>
<keyword evidence="2" id="KW-0808">Transferase</keyword>
<evidence type="ECO:0000256" key="3">
    <source>
        <dbReference type="ARBA" id="ARBA00022691"/>
    </source>
</evidence>
<dbReference type="GO" id="GO:0008757">
    <property type="term" value="F:S-adenosylmethionine-dependent methyltransferase activity"/>
    <property type="evidence" value="ECO:0007669"/>
    <property type="project" value="UniProtKB-ARBA"/>
</dbReference>
<organism evidence="8 9">
    <name type="scientific">Sesamum angolense</name>
    <dbReference type="NCBI Taxonomy" id="2727404"/>
    <lineage>
        <taxon>Eukaryota</taxon>
        <taxon>Viridiplantae</taxon>
        <taxon>Streptophyta</taxon>
        <taxon>Embryophyta</taxon>
        <taxon>Tracheophyta</taxon>
        <taxon>Spermatophyta</taxon>
        <taxon>Magnoliopsida</taxon>
        <taxon>eudicotyledons</taxon>
        <taxon>Gunneridae</taxon>
        <taxon>Pentapetalae</taxon>
        <taxon>asterids</taxon>
        <taxon>lamiids</taxon>
        <taxon>Lamiales</taxon>
        <taxon>Pedaliaceae</taxon>
        <taxon>Sesamum</taxon>
    </lineage>
</organism>
<feature type="domain" description="O-methyltransferase dimerisation" evidence="7">
    <location>
        <begin position="14"/>
        <end position="103"/>
    </location>
</feature>
<dbReference type="InterPro" id="IPR036390">
    <property type="entry name" value="WH_DNA-bd_sf"/>
</dbReference>
<accession>A0AAE1W3Y3</accession>
<dbReference type="InterPro" id="IPR001077">
    <property type="entry name" value="COMT_C"/>
</dbReference>
<dbReference type="GO" id="GO:0032259">
    <property type="term" value="P:methylation"/>
    <property type="evidence" value="ECO:0007669"/>
    <property type="project" value="UniProtKB-KW"/>
</dbReference>
<dbReference type="EMBL" id="JACGWL010000015">
    <property type="protein sequence ID" value="KAK4386335.1"/>
    <property type="molecule type" value="Genomic_DNA"/>
</dbReference>
<feature type="active site" description="Proton acceptor" evidence="5">
    <location>
        <position position="257"/>
    </location>
</feature>
<keyword evidence="3" id="KW-0949">S-adenosyl-L-methionine</keyword>
<evidence type="ECO:0000259" key="6">
    <source>
        <dbReference type="Pfam" id="PF00891"/>
    </source>
</evidence>
<dbReference type="PANTHER" id="PTHR11746">
    <property type="entry name" value="O-METHYLTRANSFERASE"/>
    <property type="match status" value="1"/>
</dbReference>
<gene>
    <name evidence="8" type="ORF">Sango_2504100</name>
</gene>
<keyword evidence="1" id="KW-0489">Methyltransferase</keyword>
<reference evidence="8" key="1">
    <citation type="submission" date="2020-06" db="EMBL/GenBank/DDBJ databases">
        <authorList>
            <person name="Li T."/>
            <person name="Hu X."/>
            <person name="Zhang T."/>
            <person name="Song X."/>
            <person name="Zhang H."/>
            <person name="Dai N."/>
            <person name="Sheng W."/>
            <person name="Hou X."/>
            <person name="Wei L."/>
        </authorList>
    </citation>
    <scope>NUCLEOTIDE SEQUENCE</scope>
    <source>
        <strain evidence="8">K16</strain>
        <tissue evidence="8">Leaf</tissue>
    </source>
</reference>
<evidence type="ECO:0000256" key="1">
    <source>
        <dbReference type="ARBA" id="ARBA00022603"/>
    </source>
</evidence>
<dbReference type="Gene3D" id="3.40.50.150">
    <property type="entry name" value="Vaccinia Virus protein VP39"/>
    <property type="match status" value="1"/>
</dbReference>
<comment type="caution">
    <text evidence="8">The sequence shown here is derived from an EMBL/GenBank/DDBJ whole genome shotgun (WGS) entry which is preliminary data.</text>
</comment>
<evidence type="ECO:0000313" key="8">
    <source>
        <dbReference type="EMBL" id="KAK4386335.1"/>
    </source>
</evidence>
<dbReference type="CDD" id="cd02440">
    <property type="entry name" value="AdoMet_MTases"/>
    <property type="match status" value="1"/>
</dbReference>
<dbReference type="FunFam" id="1.10.10.10:FF:000213">
    <property type="entry name" value="Coniferyl alcohol 9-O-methyltransferase"/>
    <property type="match status" value="1"/>
</dbReference>
<evidence type="ECO:0000259" key="7">
    <source>
        <dbReference type="Pfam" id="PF08100"/>
    </source>
</evidence>